<dbReference type="AlphaFoldDB" id="A0A8H4KAR8"/>
<organism evidence="2 3">
    <name type="scientific">Fusarium austroafricanum</name>
    <dbReference type="NCBI Taxonomy" id="2364996"/>
    <lineage>
        <taxon>Eukaryota</taxon>
        <taxon>Fungi</taxon>
        <taxon>Dikarya</taxon>
        <taxon>Ascomycota</taxon>
        <taxon>Pezizomycotina</taxon>
        <taxon>Sordariomycetes</taxon>
        <taxon>Hypocreomycetidae</taxon>
        <taxon>Hypocreales</taxon>
        <taxon>Nectriaceae</taxon>
        <taxon>Fusarium</taxon>
        <taxon>Fusarium concolor species complex</taxon>
    </lineage>
</organism>
<keyword evidence="3" id="KW-1185">Reference proteome</keyword>
<accession>A0A8H4KAR8</accession>
<sequence length="769" mass="87337">MRPWVNQVLVSDTVSLVHNKKESYRFYMGQGPNNASNAWVSPKSFLEDGKISTRLIEIHSADYYQERTGCQRITLNCPKRPPELRDELARIKMRWLHLEGNLSNLNGLELDTGTVLRYVGRHLGCPGEQDCDDTEPVIFLSTPFLSIPKTDHDHHCKRGLGTKTLLEFLYGSEARRVEETSFGRSTPGGRMIMSHILEIPEAVFLLVGASILISVSGLSWEQMLVSDIGINWEQFTTLPTAYTIHLSNPKRYVVVERDCSYEAFIKTASESSSNDDVDVSTFKLVDEHGHVIDHKTWCDYLASGEVEQHLFDLVRNCSAGAAQSSCESSPKQSGTSDENNAPFLTWPLTWNTEEKSVKDGNETLIQLLDTIDESLTNSPLGNFYTRVAPRTSKSVREICLILESTIEEDLSSPETQREFEGSLHSDTPGAYKPSQFELLRTLLKLPTIADDHGSWDNIITVNDPCLAWIQRQPMKDGLEEKVISVASKLIDTLIDIQANATEIHTFANGKETPILTSLVQSFESIVILYILVAQELSEMNRERLQNQKGFDTCIQILPIITETRFENINAGLKKHLENAMRNVMIPGRIRGDIDRLTITRIGLELLLATMIHNLHGNTIIQDTSRTLDIIKYYRTACAKLRYVAARDPKRQRFLEISALEEEMNALRVILEVQVRMIKTLDQVLSPGFFPRDTTRATYLRSRKAAYGLERQHFESDIKNLEEDIKMLEILQRLMHVTRHNMKQVIEVLDEGHGKAIRVFTFVTLFFLPL</sequence>
<keyword evidence="1" id="KW-0175">Coiled coil</keyword>
<gene>
    <name evidence="2" type="ORF">F53441_9913</name>
</gene>
<dbReference type="OrthoDB" id="5430750at2759"/>
<evidence type="ECO:0000313" key="3">
    <source>
        <dbReference type="Proteomes" id="UP000605986"/>
    </source>
</evidence>
<protein>
    <submittedName>
        <fullName evidence="2">Mg2+ transporter</fullName>
    </submittedName>
</protein>
<dbReference type="EMBL" id="JAADJG010000456">
    <property type="protein sequence ID" value="KAF4446456.1"/>
    <property type="molecule type" value="Genomic_DNA"/>
</dbReference>
<name>A0A8H4KAR8_9HYPO</name>
<comment type="caution">
    <text evidence="2">The sequence shown here is derived from an EMBL/GenBank/DDBJ whole genome shotgun (WGS) entry which is preliminary data.</text>
</comment>
<reference evidence="2" key="1">
    <citation type="submission" date="2020-01" db="EMBL/GenBank/DDBJ databases">
        <title>Identification and distribution of gene clusters putatively required for synthesis of sphingolipid metabolism inhibitors in phylogenetically diverse species of the filamentous fungus Fusarium.</title>
        <authorList>
            <person name="Kim H.-S."/>
            <person name="Busman M."/>
            <person name="Brown D.W."/>
            <person name="Divon H."/>
            <person name="Uhlig S."/>
            <person name="Proctor R.H."/>
        </authorList>
    </citation>
    <scope>NUCLEOTIDE SEQUENCE</scope>
    <source>
        <strain evidence="2">NRRL 53441</strain>
    </source>
</reference>
<proteinExistence type="predicted"/>
<evidence type="ECO:0000256" key="1">
    <source>
        <dbReference type="SAM" id="Coils"/>
    </source>
</evidence>
<evidence type="ECO:0000313" key="2">
    <source>
        <dbReference type="EMBL" id="KAF4446456.1"/>
    </source>
</evidence>
<feature type="coiled-coil region" evidence="1">
    <location>
        <begin position="703"/>
        <end position="730"/>
    </location>
</feature>
<dbReference type="Proteomes" id="UP000605986">
    <property type="component" value="Unassembled WGS sequence"/>
</dbReference>